<name>A0ACA9KER6_9GLOM</name>
<dbReference type="EMBL" id="CAJVPM010001503">
    <property type="protein sequence ID" value="CAG8468029.1"/>
    <property type="molecule type" value="Genomic_DNA"/>
</dbReference>
<feature type="non-terminal residue" evidence="1">
    <location>
        <position position="1"/>
    </location>
</feature>
<sequence>RKLENSEEFSPSDSNKETSSSEESEISEDSEKSRKRLREDFSDEHQNTEDEL</sequence>
<proteinExistence type="predicted"/>
<accession>A0ACA9KER6</accession>
<comment type="caution">
    <text evidence="1">The sequence shown here is derived from an EMBL/GenBank/DDBJ whole genome shotgun (WGS) entry which is preliminary data.</text>
</comment>
<protein>
    <submittedName>
        <fullName evidence="1">10844_t:CDS:1</fullName>
    </submittedName>
</protein>
<reference evidence="1" key="1">
    <citation type="submission" date="2021-06" db="EMBL/GenBank/DDBJ databases">
        <authorList>
            <person name="Kallberg Y."/>
            <person name="Tangrot J."/>
            <person name="Rosling A."/>
        </authorList>
    </citation>
    <scope>NUCLEOTIDE SEQUENCE</scope>
    <source>
        <strain evidence="1">AU212A</strain>
    </source>
</reference>
<evidence type="ECO:0000313" key="1">
    <source>
        <dbReference type="EMBL" id="CAG8468029.1"/>
    </source>
</evidence>
<organism evidence="1 2">
    <name type="scientific">Scutellospora calospora</name>
    <dbReference type="NCBI Taxonomy" id="85575"/>
    <lineage>
        <taxon>Eukaryota</taxon>
        <taxon>Fungi</taxon>
        <taxon>Fungi incertae sedis</taxon>
        <taxon>Mucoromycota</taxon>
        <taxon>Glomeromycotina</taxon>
        <taxon>Glomeromycetes</taxon>
        <taxon>Diversisporales</taxon>
        <taxon>Gigasporaceae</taxon>
        <taxon>Scutellospora</taxon>
    </lineage>
</organism>
<evidence type="ECO:0000313" key="2">
    <source>
        <dbReference type="Proteomes" id="UP000789860"/>
    </source>
</evidence>
<gene>
    <name evidence="1" type="ORF">SCALOS_LOCUS1905</name>
</gene>
<dbReference type="Proteomes" id="UP000789860">
    <property type="component" value="Unassembled WGS sequence"/>
</dbReference>
<keyword evidence="2" id="KW-1185">Reference proteome</keyword>